<dbReference type="EMBL" id="CM020619">
    <property type="protein sequence ID" value="KAK1866928.1"/>
    <property type="molecule type" value="Genomic_DNA"/>
</dbReference>
<proteinExistence type="predicted"/>
<dbReference type="Proteomes" id="UP000798662">
    <property type="component" value="Chromosome 2"/>
</dbReference>
<organism evidence="1 2">
    <name type="scientific">Pyropia yezoensis</name>
    <name type="common">Susabi-nori</name>
    <name type="synonym">Porphyra yezoensis</name>
    <dbReference type="NCBI Taxonomy" id="2788"/>
    <lineage>
        <taxon>Eukaryota</taxon>
        <taxon>Rhodophyta</taxon>
        <taxon>Bangiophyceae</taxon>
        <taxon>Bangiales</taxon>
        <taxon>Bangiaceae</taxon>
        <taxon>Pyropia</taxon>
    </lineage>
</organism>
<reference evidence="1" key="1">
    <citation type="submission" date="2019-11" db="EMBL/GenBank/DDBJ databases">
        <title>Nori genome reveals adaptations in red seaweeds to the harsh intertidal environment.</title>
        <authorList>
            <person name="Wang D."/>
            <person name="Mao Y."/>
        </authorList>
    </citation>
    <scope>NUCLEOTIDE SEQUENCE</scope>
    <source>
        <tissue evidence="1">Gametophyte</tissue>
    </source>
</reference>
<evidence type="ECO:0000313" key="1">
    <source>
        <dbReference type="EMBL" id="KAK1866928.1"/>
    </source>
</evidence>
<evidence type="ECO:0000313" key="2">
    <source>
        <dbReference type="Proteomes" id="UP000798662"/>
    </source>
</evidence>
<protein>
    <submittedName>
        <fullName evidence="1">Uncharacterized protein</fullName>
    </submittedName>
</protein>
<name>A0ACC3CAV9_PYRYE</name>
<keyword evidence="2" id="KW-1185">Reference proteome</keyword>
<sequence>MPNVDGGGGEGRRRCRPVCCRYPVSRSRPLATARRVAGTGGRGRHPPRLPNTGTYQAQRQWQHGRSTRRYGHRHGGEGALLARRVATGPARRAAAKPVPRWEWRSAAAPAHHRQRADAPGKTPSLYPPRDRSRPLSKRGRLPFFPPPCWVHPLPTASRNAPPPPVRRRPQPWPPSQPPRQASIARAGCCRPCRYQ</sequence>
<accession>A0ACC3CAV9</accession>
<gene>
    <name evidence="1" type="ORF">I4F81_009440</name>
</gene>
<comment type="caution">
    <text evidence="1">The sequence shown here is derived from an EMBL/GenBank/DDBJ whole genome shotgun (WGS) entry which is preliminary data.</text>
</comment>